<keyword evidence="2" id="KW-1185">Reference proteome</keyword>
<comment type="caution">
    <text evidence="1">The sequence shown here is derived from an EMBL/GenBank/DDBJ whole genome shotgun (WGS) entry which is preliminary data.</text>
</comment>
<reference evidence="1" key="1">
    <citation type="submission" date="2023-04" db="EMBL/GenBank/DDBJ databases">
        <title>Draft Genome sequencing of Naganishia species isolated from polar environments using Oxford Nanopore Technology.</title>
        <authorList>
            <person name="Leo P."/>
            <person name="Venkateswaran K."/>
        </authorList>
    </citation>
    <scope>NUCLEOTIDE SEQUENCE</scope>
    <source>
        <strain evidence="1">MNA-CCFEE 5423</strain>
    </source>
</reference>
<sequence length="314" mass="34128">MAGYLTERARLASALKGQKKPSKEVPLLWDFVSKESIEEREDGKLGSDRVNFRDILAIAVTPLLPIPPLEPILISTLKHFPNAMAFRAPKPEVSGETILKEWEVELARGSGAQQGSDQGKAMLGRKKARTRGKSLLEQYPQEHIPPLRLSIECARPRKNSRAAELADQIGNKIFGPPTLPATARSGEQDIEAQSGAGSRPAGNSVLEMQQIQGGAITQPQSADVVAGADSVRSPMDGRNMSAVPPTIQLMTFVRMPIPEHSRELVGKRTWHLASEEEQEKAVHAEWAGVELGVTELEVVGDAYPVGGDIWGNSR</sequence>
<accession>A0ACC2V654</accession>
<dbReference type="EMBL" id="JASBWT010000025">
    <property type="protein sequence ID" value="KAJ9094469.1"/>
    <property type="molecule type" value="Genomic_DNA"/>
</dbReference>
<protein>
    <submittedName>
        <fullName evidence="1">Uncharacterized protein</fullName>
    </submittedName>
</protein>
<dbReference type="Proteomes" id="UP001227268">
    <property type="component" value="Unassembled WGS sequence"/>
</dbReference>
<proteinExistence type="predicted"/>
<organism evidence="1 2">
    <name type="scientific">Naganishia friedmannii</name>
    <dbReference type="NCBI Taxonomy" id="89922"/>
    <lineage>
        <taxon>Eukaryota</taxon>
        <taxon>Fungi</taxon>
        <taxon>Dikarya</taxon>
        <taxon>Basidiomycota</taxon>
        <taxon>Agaricomycotina</taxon>
        <taxon>Tremellomycetes</taxon>
        <taxon>Filobasidiales</taxon>
        <taxon>Filobasidiaceae</taxon>
        <taxon>Naganishia</taxon>
    </lineage>
</organism>
<name>A0ACC2V654_9TREE</name>
<evidence type="ECO:0000313" key="2">
    <source>
        <dbReference type="Proteomes" id="UP001227268"/>
    </source>
</evidence>
<gene>
    <name evidence="1" type="ORF">QFC21_006008</name>
</gene>
<evidence type="ECO:0000313" key="1">
    <source>
        <dbReference type="EMBL" id="KAJ9094469.1"/>
    </source>
</evidence>